<evidence type="ECO:0000256" key="4">
    <source>
        <dbReference type="SAM" id="Phobius"/>
    </source>
</evidence>
<dbReference type="Pfam" id="PF00060">
    <property type="entry name" value="Lig_chan"/>
    <property type="match status" value="1"/>
</dbReference>
<comment type="similarity">
    <text evidence="1">Belongs to the pellino family.</text>
</comment>
<dbReference type="InParanoid" id="A0A6L2Q9A9"/>
<name>A0A6L2Q9A9_COPFO</name>
<evidence type="ECO:0000256" key="1">
    <source>
        <dbReference type="ARBA" id="ARBA00005639"/>
    </source>
</evidence>
<feature type="transmembrane region" description="Helical" evidence="4">
    <location>
        <begin position="342"/>
        <end position="366"/>
    </location>
</feature>
<dbReference type="GO" id="GO:0008592">
    <property type="term" value="P:regulation of Toll signaling pathway"/>
    <property type="evidence" value="ECO:0007669"/>
    <property type="project" value="InterPro"/>
</dbReference>
<feature type="domain" description="Pellino RING" evidence="7">
    <location>
        <begin position="1048"/>
        <end position="1190"/>
    </location>
</feature>
<dbReference type="Proteomes" id="UP000502823">
    <property type="component" value="Unassembled WGS sequence"/>
</dbReference>
<evidence type="ECO:0000259" key="6">
    <source>
        <dbReference type="Pfam" id="PF04710"/>
    </source>
</evidence>
<reference evidence="9" key="1">
    <citation type="submission" date="2020-01" db="EMBL/GenBank/DDBJ databases">
        <title>Draft genome sequence of the Termite Coptotermes fromosanus.</title>
        <authorList>
            <person name="Itakura S."/>
            <person name="Yosikawa Y."/>
            <person name="Umezawa K."/>
        </authorList>
    </citation>
    <scope>NUCLEOTIDE SEQUENCE [LARGE SCALE GENOMIC DNA]</scope>
</reference>
<dbReference type="AlphaFoldDB" id="A0A6L2Q9A9"/>
<keyword evidence="4" id="KW-0472">Membrane</keyword>
<dbReference type="GO" id="GO:0061630">
    <property type="term" value="F:ubiquitin protein ligase activity"/>
    <property type="evidence" value="ECO:0007669"/>
    <property type="project" value="InterPro"/>
</dbReference>
<keyword evidence="4" id="KW-0812">Transmembrane</keyword>
<dbReference type="EMBL" id="BLKM01001573">
    <property type="protein sequence ID" value="GFG40152.1"/>
    <property type="molecule type" value="Genomic_DNA"/>
</dbReference>
<comment type="caution">
    <text evidence="8">The sequence shown here is derived from an EMBL/GenBank/DDBJ whole genome shotgun (WGS) entry which is preliminary data.</text>
</comment>
<evidence type="ECO:0000313" key="8">
    <source>
        <dbReference type="EMBL" id="GFG40152.1"/>
    </source>
</evidence>
<sequence>ATFFYKALAHGGVPVSVVLPGATAPTAPSLLVHYYQLAVIVDVACAEGVTFVAQASREKQVSTLHHWLLLPVSADSAPFVSTDNPLVTALEPLHLPLDSDVTVARPAGDHVLVQEVYRLVTGQSLTATAPRDWSPAEGFPVSPRRDNYRGIVLPSATVVIGDVWENFLDWRYKHINSLTKFHYVLAQHVSRMLNFRLNVTPVDSWGYPVNNTTRYDGVVGLLQSGDIEVSSVALVFKAPRFDFLDYAGETICYEGAFLFLKPTLSDVSNIYTLPFSRAVWVTYLVATAVLCCALHAAQAAESGIGESAAARPVSLSDSVLTAVGIVCQEGSTRDPHSVSARIVFLSLLLLSLFLTTSYSAIIVSLLQTTSTAINTLTDLMNSLFVTWQNLLLSAKLKLVQVNLKKCGHLHSTVSVLQETTDADIKELYFKHLFTQPYHRAFTSSEVGVDRMRKGLYAFHGDADAFRIISETYEEHEKCRLQSIKMFSTVQLALTVRKGSPYREHIRRRVRWLKESGVSDREYKYWVEQKPRCSGRVEGFTSVRLQDTLPALLVFSYGVLLAAAILVLESVAGPRPAVDLARWLPVLLCVANTRRTCRHFRVCSSGNCTRLSPLTEMCEICGFMFTTRNMGEEQNGYAGETIGLGTGTELAMAAQTDKYLLVRLICRFTLMHYRDSFMCILLVVSAETSEHADDTDTPRSGGSAAKTLMLTASAAVKISVGLVMAPVGKRQAVGVCVACTRTKLHASSRGTHLSDVPTAAECDCLPILYSYSVLRSNALKCVPDAARQCSRERPKAASCYNGFLPPGDRGRRRSKFVLCKRSSPNGVRRSKHYVVETPHSSQAVLDSEQHSISYAVSGSQTVIVEYMPDEDTDMFQVGRSSESAIDFVVLDTISGDRTGKNKVPRSTVSRFACRIVCGRSSPRVARVYAGGFDSSRNMFLGEKATKWHENGQIDGLTTNGVLVMHPRGSFCGGEAKCGMWREVSVEGGVFSVRGPRSSQRKGVAVSDETNVLQDGTLINLCGATLLWRSHEGLEQSPTKHHLETLVDELNAGRPQCPVGLNTLVIPRKLSPSVSDKTTDERQQPYVYLNCGHVHGHCDWGQDKGCCPICREVGPMVKLCMGIEPAFYVDAGPPTFAFNPCGHMATEKTVKYWASIGVPRGITSYEAVCPFCATPLVGCPGYVSLIFPDSVD</sequence>
<feature type="non-terminal residue" evidence="8">
    <location>
        <position position="1"/>
    </location>
</feature>
<feature type="transmembrane region" description="Helical" evidence="4">
    <location>
        <begin position="548"/>
        <end position="567"/>
    </location>
</feature>
<keyword evidence="9" id="KW-1185">Reference proteome</keyword>
<dbReference type="InterPro" id="IPR006800">
    <property type="entry name" value="Pellino_fam"/>
</dbReference>
<gene>
    <name evidence="8" type="ORF">Cfor_11494</name>
</gene>
<protein>
    <submittedName>
        <fullName evidence="8">Uncharacterized protein</fullName>
    </submittedName>
</protein>
<dbReference type="Gene3D" id="3.40.190.10">
    <property type="entry name" value="Periplasmic binding protein-like II"/>
    <property type="match status" value="3"/>
</dbReference>
<dbReference type="InterPro" id="IPR048334">
    <property type="entry name" value="Pellino_FHA"/>
</dbReference>
<dbReference type="InterPro" id="IPR048335">
    <property type="entry name" value="Pellino_RING"/>
</dbReference>
<dbReference type="Pfam" id="PF20723">
    <property type="entry name" value="Pellino_RING"/>
    <property type="match status" value="1"/>
</dbReference>
<feature type="domain" description="Ionotropic glutamate receptor C-terminal" evidence="5">
    <location>
        <begin position="279"/>
        <end position="475"/>
    </location>
</feature>
<evidence type="ECO:0000259" key="7">
    <source>
        <dbReference type="Pfam" id="PF20723"/>
    </source>
</evidence>
<dbReference type="OrthoDB" id="8801906at2759"/>
<feature type="domain" description="Pellino FHA" evidence="6">
    <location>
        <begin position="799"/>
        <end position="1043"/>
    </location>
</feature>
<evidence type="ECO:0000259" key="5">
    <source>
        <dbReference type="Pfam" id="PF00060"/>
    </source>
</evidence>
<evidence type="ECO:0000256" key="3">
    <source>
        <dbReference type="ARBA" id="ARBA00022553"/>
    </source>
</evidence>
<evidence type="ECO:0000313" key="9">
    <source>
        <dbReference type="Proteomes" id="UP000502823"/>
    </source>
</evidence>
<organism evidence="8 9">
    <name type="scientific">Coptotermes formosanus</name>
    <name type="common">Formosan subterranean termite</name>
    <dbReference type="NCBI Taxonomy" id="36987"/>
    <lineage>
        <taxon>Eukaryota</taxon>
        <taxon>Metazoa</taxon>
        <taxon>Ecdysozoa</taxon>
        <taxon>Arthropoda</taxon>
        <taxon>Hexapoda</taxon>
        <taxon>Insecta</taxon>
        <taxon>Pterygota</taxon>
        <taxon>Neoptera</taxon>
        <taxon>Polyneoptera</taxon>
        <taxon>Dictyoptera</taxon>
        <taxon>Blattodea</taxon>
        <taxon>Blattoidea</taxon>
        <taxon>Termitoidae</taxon>
        <taxon>Rhinotermitidae</taxon>
        <taxon>Coptotermes</taxon>
    </lineage>
</organism>
<proteinExistence type="inferred from homology"/>
<dbReference type="InterPro" id="IPR001320">
    <property type="entry name" value="Iontro_rcpt_C"/>
</dbReference>
<dbReference type="GO" id="GO:0015276">
    <property type="term" value="F:ligand-gated monoatomic ion channel activity"/>
    <property type="evidence" value="ECO:0007669"/>
    <property type="project" value="InterPro"/>
</dbReference>
<dbReference type="GO" id="GO:0000209">
    <property type="term" value="P:protein polyubiquitination"/>
    <property type="evidence" value="ECO:0007669"/>
    <property type="project" value="InterPro"/>
</dbReference>
<keyword evidence="3" id="KW-0597">Phosphoprotein</keyword>
<dbReference type="SUPFAM" id="SSF53850">
    <property type="entry name" value="Periplasmic binding protein-like II"/>
    <property type="match status" value="1"/>
</dbReference>
<keyword evidence="4" id="KW-1133">Transmembrane helix</keyword>
<dbReference type="GO" id="GO:0016020">
    <property type="term" value="C:membrane"/>
    <property type="evidence" value="ECO:0007669"/>
    <property type="project" value="InterPro"/>
</dbReference>
<dbReference type="Pfam" id="PF04710">
    <property type="entry name" value="Pellino_FHA"/>
    <property type="match status" value="1"/>
</dbReference>
<dbReference type="PANTHER" id="PTHR12098:SF2">
    <property type="entry name" value="PROTEIN PELLINO"/>
    <property type="match status" value="1"/>
</dbReference>
<accession>A0A6L2Q9A9</accession>
<evidence type="ECO:0000256" key="2">
    <source>
        <dbReference type="ARBA" id="ARBA00008685"/>
    </source>
</evidence>
<comment type="similarity">
    <text evidence="2">Belongs to the glutamate-gated ion channel (TC 1.A.10.1) family.</text>
</comment>
<dbReference type="PANTHER" id="PTHR12098">
    <property type="entry name" value="E3 UBIQUITIN-PROTEIN LIGASE PELLINO-RELATED"/>
    <property type="match status" value="1"/>
</dbReference>